<dbReference type="PROSITE" id="PS50110">
    <property type="entry name" value="RESPONSE_REGULATORY"/>
    <property type="match status" value="1"/>
</dbReference>
<organism evidence="3 4">
    <name type="scientific">Stenomitos frigidus AS-A4</name>
    <dbReference type="NCBI Taxonomy" id="2933935"/>
    <lineage>
        <taxon>Bacteria</taxon>
        <taxon>Bacillati</taxon>
        <taxon>Cyanobacteriota</taxon>
        <taxon>Cyanophyceae</taxon>
        <taxon>Leptolyngbyales</taxon>
        <taxon>Leptolyngbyaceae</taxon>
        <taxon>Stenomitos</taxon>
    </lineage>
</organism>
<feature type="domain" description="Response regulatory" evidence="2">
    <location>
        <begin position="1"/>
        <end position="76"/>
    </location>
</feature>
<feature type="modified residue" description="4-aspartylphosphate" evidence="1">
    <location>
        <position position="24"/>
    </location>
</feature>
<evidence type="ECO:0000259" key="2">
    <source>
        <dbReference type="PROSITE" id="PS50110"/>
    </source>
</evidence>
<gene>
    <name evidence="3" type="ORF">NDI38_26730</name>
</gene>
<evidence type="ECO:0000313" key="4">
    <source>
        <dbReference type="Proteomes" id="UP001476950"/>
    </source>
</evidence>
<dbReference type="Gene3D" id="3.40.50.2300">
    <property type="match status" value="1"/>
</dbReference>
<dbReference type="RefSeq" id="WP_190448457.1">
    <property type="nucleotide sequence ID" value="NZ_JAMPLM010000049.1"/>
</dbReference>
<name>A0ABV0KRZ5_9CYAN</name>
<sequence>MTAAREGLAALIESPEPYDVLLTDIGMPDEDGLTLIRQVRSLAAAGGQIPAATITSLRDRARAARGAHGWVPTASG</sequence>
<accession>A0ABV0KRZ5</accession>
<comment type="caution">
    <text evidence="3">The sequence shown here is derived from an EMBL/GenBank/DDBJ whole genome shotgun (WGS) entry which is preliminary data.</text>
</comment>
<evidence type="ECO:0000256" key="1">
    <source>
        <dbReference type="PROSITE-ProRule" id="PRU00169"/>
    </source>
</evidence>
<keyword evidence="4" id="KW-1185">Reference proteome</keyword>
<keyword evidence="1" id="KW-0597">Phosphoprotein</keyword>
<reference evidence="3 4" key="1">
    <citation type="submission" date="2022-04" db="EMBL/GenBank/DDBJ databases">
        <title>Positive selection, recombination, and allopatry shape intraspecific diversity of widespread and dominant cyanobacteria.</title>
        <authorList>
            <person name="Wei J."/>
            <person name="Shu W."/>
            <person name="Hu C."/>
        </authorList>
    </citation>
    <scope>NUCLEOTIDE SEQUENCE [LARGE SCALE GENOMIC DNA]</scope>
    <source>
        <strain evidence="3 4">AS-A4</strain>
    </source>
</reference>
<dbReference type="InterPro" id="IPR001789">
    <property type="entry name" value="Sig_transdc_resp-reg_receiver"/>
</dbReference>
<evidence type="ECO:0000313" key="3">
    <source>
        <dbReference type="EMBL" id="MEP1061974.1"/>
    </source>
</evidence>
<protein>
    <recommendedName>
        <fullName evidence="2">Response regulatory domain-containing protein</fullName>
    </recommendedName>
</protein>
<dbReference type="EMBL" id="JAMPLM010000049">
    <property type="protein sequence ID" value="MEP1061974.1"/>
    <property type="molecule type" value="Genomic_DNA"/>
</dbReference>
<proteinExistence type="predicted"/>
<dbReference type="Proteomes" id="UP001476950">
    <property type="component" value="Unassembled WGS sequence"/>
</dbReference>
<dbReference type="SUPFAM" id="SSF52172">
    <property type="entry name" value="CheY-like"/>
    <property type="match status" value="1"/>
</dbReference>
<dbReference type="InterPro" id="IPR011006">
    <property type="entry name" value="CheY-like_superfamily"/>
</dbReference>